<dbReference type="EMBL" id="CP001098">
    <property type="protein sequence ID" value="ACL69060.1"/>
    <property type="molecule type" value="Genomic_DNA"/>
</dbReference>
<keyword evidence="5 7" id="KW-0238">DNA-binding</keyword>
<dbReference type="STRING" id="373903.Hore_02990"/>
<gene>
    <name evidence="7" type="primary">rex</name>
    <name evidence="9" type="ordered locus">Hore_02990</name>
</gene>
<dbReference type="GO" id="GO:0051775">
    <property type="term" value="P:response to redox state"/>
    <property type="evidence" value="ECO:0007669"/>
    <property type="project" value="InterPro"/>
</dbReference>
<evidence type="ECO:0000256" key="3">
    <source>
        <dbReference type="ARBA" id="ARBA00023015"/>
    </source>
</evidence>
<comment type="function">
    <text evidence="7">Modulates transcription in response to changes in cellular NADH/NAD(+) redox state.</text>
</comment>
<feature type="domain" description="CoA-binding" evidence="8">
    <location>
        <begin position="78"/>
        <end position="179"/>
    </location>
</feature>
<evidence type="ECO:0000256" key="6">
    <source>
        <dbReference type="ARBA" id="ARBA00023163"/>
    </source>
</evidence>
<dbReference type="InterPro" id="IPR022876">
    <property type="entry name" value="Tscrpt_rep_Rex"/>
</dbReference>
<dbReference type="Gene3D" id="3.40.50.720">
    <property type="entry name" value="NAD(P)-binding Rossmann-like Domain"/>
    <property type="match status" value="1"/>
</dbReference>
<feature type="binding site" evidence="7">
    <location>
        <begin position="89"/>
        <end position="94"/>
    </location>
    <ligand>
        <name>NAD(+)</name>
        <dbReference type="ChEBI" id="CHEBI:57540"/>
    </ligand>
</feature>
<dbReference type="HOGENOM" id="CLU_061534_1_0_9"/>
<dbReference type="InterPro" id="IPR036291">
    <property type="entry name" value="NAD(P)-bd_dom_sf"/>
</dbReference>
<dbReference type="InterPro" id="IPR036390">
    <property type="entry name" value="WH_DNA-bd_sf"/>
</dbReference>
<dbReference type="SUPFAM" id="SSF46785">
    <property type="entry name" value="Winged helix' DNA-binding domain"/>
    <property type="match status" value="1"/>
</dbReference>
<keyword evidence="4 7" id="KW-0520">NAD</keyword>
<evidence type="ECO:0000313" key="10">
    <source>
        <dbReference type="Proteomes" id="UP000000719"/>
    </source>
</evidence>
<dbReference type="GO" id="GO:0003677">
    <property type="term" value="F:DNA binding"/>
    <property type="evidence" value="ECO:0007669"/>
    <property type="project" value="UniProtKB-UniRule"/>
</dbReference>
<dbReference type="eggNOG" id="COG2344">
    <property type="taxonomic scope" value="Bacteria"/>
</dbReference>
<dbReference type="Pfam" id="PF06971">
    <property type="entry name" value="Put_DNA-bind_N"/>
    <property type="match status" value="1"/>
</dbReference>
<evidence type="ECO:0000256" key="4">
    <source>
        <dbReference type="ARBA" id="ARBA00023027"/>
    </source>
</evidence>
<dbReference type="HAMAP" id="MF_01131">
    <property type="entry name" value="Rex"/>
    <property type="match status" value="1"/>
</dbReference>
<dbReference type="KEGG" id="hor:Hore_02990"/>
<dbReference type="Gene3D" id="1.10.10.10">
    <property type="entry name" value="Winged helix-like DNA-binding domain superfamily/Winged helix DNA-binding domain"/>
    <property type="match status" value="1"/>
</dbReference>
<keyword evidence="1 7" id="KW-0963">Cytoplasm</keyword>
<dbReference type="GO" id="GO:0045892">
    <property type="term" value="P:negative regulation of DNA-templated transcription"/>
    <property type="evidence" value="ECO:0007669"/>
    <property type="project" value="InterPro"/>
</dbReference>
<dbReference type="InterPro" id="IPR036388">
    <property type="entry name" value="WH-like_DNA-bd_sf"/>
</dbReference>
<dbReference type="SMART" id="SM00881">
    <property type="entry name" value="CoA_binding"/>
    <property type="match status" value="1"/>
</dbReference>
<dbReference type="InterPro" id="IPR003781">
    <property type="entry name" value="CoA-bd"/>
</dbReference>
<dbReference type="GO" id="GO:0003700">
    <property type="term" value="F:DNA-binding transcription factor activity"/>
    <property type="evidence" value="ECO:0007669"/>
    <property type="project" value="UniProtKB-UniRule"/>
</dbReference>
<evidence type="ECO:0000259" key="8">
    <source>
        <dbReference type="SMART" id="SM00881"/>
    </source>
</evidence>
<dbReference type="OrthoDB" id="9784760at2"/>
<keyword evidence="10" id="KW-1185">Reference proteome</keyword>
<dbReference type="RefSeq" id="WP_012635248.1">
    <property type="nucleotide sequence ID" value="NC_011899.1"/>
</dbReference>
<keyword evidence="6 7" id="KW-0804">Transcription</keyword>
<comment type="subcellular location">
    <subcellularLocation>
        <location evidence="7">Cytoplasm</location>
    </subcellularLocation>
</comment>
<evidence type="ECO:0000256" key="1">
    <source>
        <dbReference type="ARBA" id="ARBA00022490"/>
    </source>
</evidence>
<dbReference type="PANTHER" id="PTHR35786:SF1">
    <property type="entry name" value="REDOX-SENSING TRANSCRIPTIONAL REPRESSOR REX 1"/>
    <property type="match status" value="1"/>
</dbReference>
<evidence type="ECO:0000256" key="7">
    <source>
        <dbReference type="HAMAP-Rule" id="MF_01131"/>
    </source>
</evidence>
<dbReference type="PANTHER" id="PTHR35786">
    <property type="entry name" value="REDOX-SENSING TRANSCRIPTIONAL REPRESSOR REX"/>
    <property type="match status" value="1"/>
</dbReference>
<dbReference type="GO" id="GO:0005737">
    <property type="term" value="C:cytoplasm"/>
    <property type="evidence" value="ECO:0007669"/>
    <property type="project" value="UniProtKB-SubCell"/>
</dbReference>
<dbReference type="NCBIfam" id="NF003994">
    <property type="entry name" value="PRK05472.2-3"/>
    <property type="match status" value="1"/>
</dbReference>
<dbReference type="AlphaFoldDB" id="B8D1I3"/>
<dbReference type="NCBIfam" id="NF003993">
    <property type="entry name" value="PRK05472.2-2"/>
    <property type="match status" value="1"/>
</dbReference>
<dbReference type="NCBIfam" id="NF003995">
    <property type="entry name" value="PRK05472.2-4"/>
    <property type="match status" value="1"/>
</dbReference>
<accession>B8D1I3</accession>
<protein>
    <recommendedName>
        <fullName evidence="7">Redox-sensing transcriptional repressor Rex</fullName>
    </recommendedName>
</protein>
<comment type="subunit">
    <text evidence="7">Homodimer.</text>
</comment>
<keyword evidence="3 7" id="KW-0805">Transcription regulation</keyword>
<dbReference type="InterPro" id="IPR058236">
    <property type="entry name" value="Rex_actinobacterial-type"/>
</dbReference>
<organism evidence="9 10">
    <name type="scientific">Halothermothrix orenii (strain H 168 / OCM 544 / DSM 9562)</name>
    <dbReference type="NCBI Taxonomy" id="373903"/>
    <lineage>
        <taxon>Bacteria</taxon>
        <taxon>Bacillati</taxon>
        <taxon>Bacillota</taxon>
        <taxon>Clostridia</taxon>
        <taxon>Halanaerobiales</taxon>
        <taxon>Halothermotrichaceae</taxon>
        <taxon>Halothermothrix</taxon>
    </lineage>
</organism>
<dbReference type="InterPro" id="IPR009718">
    <property type="entry name" value="Rex_DNA-bd_C_dom"/>
</dbReference>
<keyword evidence="2 7" id="KW-0678">Repressor</keyword>
<dbReference type="SUPFAM" id="SSF51735">
    <property type="entry name" value="NAD(P)-binding Rossmann-fold domains"/>
    <property type="match status" value="1"/>
</dbReference>
<comment type="caution">
    <text evidence="7">Lacks conserved residue(s) required for the propagation of feature annotation.</text>
</comment>
<evidence type="ECO:0000256" key="5">
    <source>
        <dbReference type="ARBA" id="ARBA00023125"/>
    </source>
</evidence>
<sequence>MNEVPQATIERLVVYYRYLKKMAERDLEDTISSKTLGDAVGTSAAQVRKDLSYFGEFGCKGVGYDINSLKKCLERILGFNRVREIALVGAGNLGRALVNYQGFKEMGMEIVEVFDCDIDKINNRVGRLTVRSVNEMEKIIRKRNIKTAIIAVPEEEAQGVASSLVKAGVKAIWNFAPVALNLPSEVVIYYEDLASSLVWLIYKSGHGNLKVNVK</sequence>
<evidence type="ECO:0000313" key="9">
    <source>
        <dbReference type="EMBL" id="ACL69060.1"/>
    </source>
</evidence>
<proteinExistence type="inferred from homology"/>
<evidence type="ECO:0000256" key="2">
    <source>
        <dbReference type="ARBA" id="ARBA00022491"/>
    </source>
</evidence>
<dbReference type="Proteomes" id="UP000000719">
    <property type="component" value="Chromosome"/>
</dbReference>
<comment type="similarity">
    <text evidence="7">Belongs to the transcriptional regulatory Rex family.</text>
</comment>
<dbReference type="NCBIfam" id="NF003996">
    <property type="entry name" value="PRK05472.2-5"/>
    <property type="match status" value="1"/>
</dbReference>
<dbReference type="Pfam" id="PF02629">
    <property type="entry name" value="CoA_binding"/>
    <property type="match status" value="1"/>
</dbReference>
<reference evidence="9 10" key="1">
    <citation type="journal article" date="2009" name="PLoS ONE">
        <title>Genome analysis of the anaerobic thermohalophilic bacterium Halothermothrix orenii.</title>
        <authorList>
            <person name="Mavromatis K."/>
            <person name="Ivanova N."/>
            <person name="Anderson I."/>
            <person name="Lykidis A."/>
            <person name="Hooper S.D."/>
            <person name="Sun H."/>
            <person name="Kunin V."/>
            <person name="Lapidus A."/>
            <person name="Hugenholtz P."/>
            <person name="Patel B."/>
            <person name="Kyrpides N.C."/>
        </authorList>
    </citation>
    <scope>NUCLEOTIDE SEQUENCE [LARGE SCALE GENOMIC DNA]</scope>
    <source>
        <strain evidence="10">H 168 / OCM 544 / DSM 9562</strain>
    </source>
</reference>
<name>B8D1I3_HALOH</name>
<dbReference type="NCBIfam" id="NF003989">
    <property type="entry name" value="PRK05472.1-3"/>
    <property type="match status" value="1"/>
</dbReference>